<dbReference type="InterPro" id="IPR043128">
    <property type="entry name" value="Rev_trsase/Diguanyl_cyclase"/>
</dbReference>
<feature type="domain" description="GGDEF" evidence="3">
    <location>
        <begin position="343"/>
        <end position="472"/>
    </location>
</feature>
<dbReference type="Gene3D" id="3.30.70.270">
    <property type="match status" value="1"/>
</dbReference>
<reference evidence="4" key="1">
    <citation type="journal article" date="2014" name="Int. J. Syst. Evol. Microbiol.">
        <title>Complete genome sequence of Corynebacterium casei LMG S-19264T (=DSM 44701T), isolated from a smear-ripened cheese.</title>
        <authorList>
            <consortium name="US DOE Joint Genome Institute (JGI-PGF)"/>
            <person name="Walter F."/>
            <person name="Albersmeier A."/>
            <person name="Kalinowski J."/>
            <person name="Ruckert C."/>
        </authorList>
    </citation>
    <scope>NUCLEOTIDE SEQUENCE</scope>
    <source>
        <strain evidence="4">CGMCC 1.14988</strain>
    </source>
</reference>
<organism evidence="4 5">
    <name type="scientific">Egicoccus halophilus</name>
    <dbReference type="NCBI Taxonomy" id="1670830"/>
    <lineage>
        <taxon>Bacteria</taxon>
        <taxon>Bacillati</taxon>
        <taxon>Actinomycetota</taxon>
        <taxon>Nitriliruptoria</taxon>
        <taxon>Egicoccales</taxon>
        <taxon>Egicoccaceae</taxon>
        <taxon>Egicoccus</taxon>
    </lineage>
</organism>
<evidence type="ECO:0000313" key="5">
    <source>
        <dbReference type="Proteomes" id="UP000650511"/>
    </source>
</evidence>
<feature type="transmembrane region" description="Helical" evidence="1">
    <location>
        <begin position="119"/>
        <end position="140"/>
    </location>
</feature>
<keyword evidence="1" id="KW-0812">Transmembrane</keyword>
<feature type="transmembrane region" description="Helical" evidence="1">
    <location>
        <begin position="152"/>
        <end position="174"/>
    </location>
</feature>
<evidence type="ECO:0000313" key="4">
    <source>
        <dbReference type="EMBL" id="GGI07736.1"/>
    </source>
</evidence>
<keyword evidence="2" id="KW-0732">Signal</keyword>
<dbReference type="PROSITE" id="PS50887">
    <property type="entry name" value="GGDEF"/>
    <property type="match status" value="1"/>
</dbReference>
<comment type="caution">
    <text evidence="4">The sequence shown here is derived from an EMBL/GenBank/DDBJ whole genome shotgun (WGS) entry which is preliminary data.</text>
</comment>
<name>A0A8J3A9I0_9ACTN</name>
<evidence type="ECO:0000256" key="1">
    <source>
        <dbReference type="SAM" id="Phobius"/>
    </source>
</evidence>
<evidence type="ECO:0000256" key="2">
    <source>
        <dbReference type="SAM" id="SignalP"/>
    </source>
</evidence>
<reference evidence="4" key="2">
    <citation type="submission" date="2020-09" db="EMBL/GenBank/DDBJ databases">
        <authorList>
            <person name="Sun Q."/>
            <person name="Zhou Y."/>
        </authorList>
    </citation>
    <scope>NUCLEOTIDE SEQUENCE</scope>
    <source>
        <strain evidence="4">CGMCC 1.14988</strain>
    </source>
</reference>
<dbReference type="PROSITE" id="PS51257">
    <property type="entry name" value="PROKAR_LIPOPROTEIN"/>
    <property type="match status" value="1"/>
</dbReference>
<feature type="transmembrane region" description="Helical" evidence="1">
    <location>
        <begin position="276"/>
        <end position="300"/>
    </location>
</feature>
<dbReference type="Pfam" id="PF00990">
    <property type="entry name" value="GGDEF"/>
    <property type="match status" value="1"/>
</dbReference>
<keyword evidence="1" id="KW-0472">Membrane</keyword>
<dbReference type="InterPro" id="IPR000160">
    <property type="entry name" value="GGDEF_dom"/>
</dbReference>
<dbReference type="PANTHER" id="PTHR46663:SF2">
    <property type="entry name" value="GGDEF DOMAIN-CONTAINING PROTEIN"/>
    <property type="match status" value="1"/>
</dbReference>
<accession>A0A8J3A9I0</accession>
<dbReference type="Proteomes" id="UP000650511">
    <property type="component" value="Unassembled WGS sequence"/>
</dbReference>
<proteinExistence type="predicted"/>
<dbReference type="NCBIfam" id="TIGR00254">
    <property type="entry name" value="GGDEF"/>
    <property type="match status" value="1"/>
</dbReference>
<evidence type="ECO:0000259" key="3">
    <source>
        <dbReference type="PROSITE" id="PS50887"/>
    </source>
</evidence>
<dbReference type="RefSeq" id="WP_130651087.1">
    <property type="nucleotide sequence ID" value="NZ_BMHA01000009.1"/>
</dbReference>
<dbReference type="InterPro" id="IPR029787">
    <property type="entry name" value="Nucleotide_cyclase"/>
</dbReference>
<dbReference type="InterPro" id="IPR052163">
    <property type="entry name" value="DGC-Regulatory_Protein"/>
</dbReference>
<feature type="signal peptide" evidence="2">
    <location>
        <begin position="1"/>
        <end position="28"/>
    </location>
</feature>
<dbReference type="OrthoDB" id="3514519at2"/>
<gene>
    <name evidence="4" type="ORF">GCM10011354_25580</name>
</gene>
<protein>
    <recommendedName>
        <fullName evidence="3">GGDEF domain-containing protein</fullName>
    </recommendedName>
</protein>
<keyword evidence="5" id="KW-1185">Reference proteome</keyword>
<feature type="transmembrane region" description="Helical" evidence="1">
    <location>
        <begin position="215"/>
        <end position="237"/>
    </location>
</feature>
<feature type="transmembrane region" description="Helical" evidence="1">
    <location>
        <begin position="249"/>
        <end position="270"/>
    </location>
</feature>
<feature type="transmembrane region" description="Helical" evidence="1">
    <location>
        <begin position="55"/>
        <end position="77"/>
    </location>
</feature>
<dbReference type="EMBL" id="BMHA01000009">
    <property type="protein sequence ID" value="GGI07736.1"/>
    <property type="molecule type" value="Genomic_DNA"/>
</dbReference>
<dbReference type="PANTHER" id="PTHR46663">
    <property type="entry name" value="DIGUANYLATE CYCLASE DGCT-RELATED"/>
    <property type="match status" value="1"/>
</dbReference>
<feature type="chain" id="PRO_5035321791" description="GGDEF domain-containing protein" evidence="2">
    <location>
        <begin position="29"/>
        <end position="472"/>
    </location>
</feature>
<dbReference type="SUPFAM" id="SSF55073">
    <property type="entry name" value="Nucleotide cyclase"/>
    <property type="match status" value="1"/>
</dbReference>
<feature type="transmembrane region" description="Helical" evidence="1">
    <location>
        <begin position="89"/>
        <end position="107"/>
    </location>
</feature>
<keyword evidence="1" id="KW-1133">Transmembrane helix</keyword>
<dbReference type="SMART" id="SM00267">
    <property type="entry name" value="GGDEF"/>
    <property type="match status" value="1"/>
</dbReference>
<dbReference type="AlphaFoldDB" id="A0A8J3A9I0"/>
<sequence length="472" mass="50258">MQRSWVRFGAVASGLLAACLVTTGLAQAATWTTLLGLTTIAIERGRRRHRPRDPLAWRLLSITTLGFAAALTAHVVLPPVGSGMHPVAGGLMVLAYPLLGVSAGRFARAQSDGCDRGPWLDSLIVTVACTAAMWEAALVRHARGALDTEAELLVILVTASLACWVAAMTMRVVFAGGYATFSGWTLAAASTAGGAAAVHLVSSGMPDGHLPRTTVVLWGVGLLLLGVAALHPSMARLTEPADVDTAHVIVRTVLPSLALFVCPLAVALRWRLDDSVAPVATIGSLAVCLAVAARFTLLVVDRERARDQLREQALRDPLTGLPNRVLFFDRLTVALDRRRRRGTQVWVLFVDLDGFKRLNDRHGHAIGDLALVEVGRRLSAASRASDTVARLGGDEFVLFTEVETTADARALTARLQDELCRPLVLPCGPTRLGASIGAVSADDVGNNPHALLSAADTAMYVVKRRRQMADRV</sequence>
<dbReference type="CDD" id="cd01949">
    <property type="entry name" value="GGDEF"/>
    <property type="match status" value="1"/>
</dbReference>